<reference evidence="1 2" key="1">
    <citation type="submission" date="2018-10" db="EMBL/GenBank/DDBJ databases">
        <title>Improved assembly of the deer mouse Peromyscus maniculatus genome.</title>
        <authorList>
            <person name="Lassance J.-M."/>
            <person name="Hoekstra H.E."/>
        </authorList>
    </citation>
    <scope>NUCLEOTIDE SEQUENCE [LARGE SCALE GENOMIC DNA]</scope>
</reference>
<evidence type="ECO:0000313" key="1">
    <source>
        <dbReference type="Ensembl" id="ENSPEMP00000034234.1"/>
    </source>
</evidence>
<dbReference type="GeneTree" id="ENSGT00910000147952"/>
<evidence type="ECO:0000313" key="2">
    <source>
        <dbReference type="Proteomes" id="UP000694547"/>
    </source>
</evidence>
<reference evidence="1" key="3">
    <citation type="submission" date="2025-09" db="UniProtKB">
        <authorList>
            <consortium name="Ensembl"/>
        </authorList>
    </citation>
    <scope>IDENTIFICATION</scope>
</reference>
<dbReference type="Ensembl" id="ENSPEMT00000037837.1">
    <property type="protein sequence ID" value="ENSPEMP00000034234.1"/>
    <property type="gene ID" value="ENSPEMG00000026974.1"/>
</dbReference>
<proteinExistence type="predicted"/>
<protein>
    <submittedName>
        <fullName evidence="1">Uncharacterized protein</fullName>
    </submittedName>
</protein>
<name>A0A8C8W382_PERMB</name>
<dbReference type="AlphaFoldDB" id="A0A8C8W382"/>
<keyword evidence="2" id="KW-1185">Reference proteome</keyword>
<organism evidence="1 2">
    <name type="scientific">Peromyscus maniculatus bairdii</name>
    <name type="common">Prairie deer mouse</name>
    <dbReference type="NCBI Taxonomy" id="230844"/>
    <lineage>
        <taxon>Eukaryota</taxon>
        <taxon>Metazoa</taxon>
        <taxon>Chordata</taxon>
        <taxon>Craniata</taxon>
        <taxon>Vertebrata</taxon>
        <taxon>Euteleostomi</taxon>
        <taxon>Mammalia</taxon>
        <taxon>Eutheria</taxon>
        <taxon>Euarchontoglires</taxon>
        <taxon>Glires</taxon>
        <taxon>Rodentia</taxon>
        <taxon>Myomorpha</taxon>
        <taxon>Muroidea</taxon>
        <taxon>Cricetidae</taxon>
        <taxon>Neotominae</taxon>
        <taxon>Peromyscus</taxon>
    </lineage>
</organism>
<accession>A0A8C8W382</accession>
<sequence>MWYPCVSTMCHISIMVTRTSFYDAYYYTVFHLTCKILQNSFSFFPFHIYTLSKPIMHSLFSFSSQKYNPGQTPGQVDIWNI</sequence>
<dbReference type="Proteomes" id="UP000694547">
    <property type="component" value="Chromosome 10"/>
</dbReference>
<reference evidence="1" key="2">
    <citation type="submission" date="2025-08" db="UniProtKB">
        <authorList>
            <consortium name="Ensembl"/>
        </authorList>
    </citation>
    <scope>IDENTIFICATION</scope>
</reference>